<dbReference type="Pfam" id="PF16573">
    <property type="entry name" value="CLP1_N"/>
    <property type="match status" value="1"/>
</dbReference>
<keyword evidence="5 6" id="KW-0539">Nucleus</keyword>
<dbReference type="SUPFAM" id="SSF52540">
    <property type="entry name" value="P-loop containing nucleoside triphosphate hydrolases"/>
    <property type="match status" value="1"/>
</dbReference>
<evidence type="ECO:0000256" key="1">
    <source>
        <dbReference type="ARBA" id="ARBA00004123"/>
    </source>
</evidence>
<feature type="binding site" evidence="6">
    <location>
        <position position="59"/>
    </location>
    <ligand>
        <name>ATP</name>
        <dbReference type="ChEBI" id="CHEBI:30616"/>
    </ligand>
</feature>
<dbReference type="InterPro" id="IPR027417">
    <property type="entry name" value="P-loop_NTPase"/>
</dbReference>
<dbReference type="Pfam" id="PF06807">
    <property type="entry name" value="Clp1"/>
    <property type="match status" value="1"/>
</dbReference>
<evidence type="ECO:0000256" key="4">
    <source>
        <dbReference type="ARBA" id="ARBA00022840"/>
    </source>
</evidence>
<comment type="subcellular location">
    <subcellularLocation>
        <location evidence="1 6">Nucleus</location>
    </subcellularLocation>
</comment>
<dbReference type="GO" id="GO:0005849">
    <property type="term" value="C:mRNA cleavage factor complex"/>
    <property type="evidence" value="ECO:0007669"/>
    <property type="project" value="InterPro"/>
</dbReference>
<protein>
    <recommendedName>
        <fullName evidence="6">Protein CLP1 homolog</fullName>
    </recommendedName>
</protein>
<dbReference type="InterPro" id="IPR045116">
    <property type="entry name" value="Clp1/Grc3"/>
</dbReference>
<dbReference type="InterPro" id="IPR010655">
    <property type="entry name" value="Clp1_C"/>
</dbReference>
<dbReference type="Gene3D" id="2.40.30.330">
    <property type="entry name" value="Pre-mRNA cleavage complex subunit Clp1, C-terminal domain"/>
    <property type="match status" value="1"/>
</dbReference>
<dbReference type="CDD" id="cd01983">
    <property type="entry name" value="SIMIBI"/>
    <property type="match status" value="1"/>
</dbReference>
<evidence type="ECO:0000313" key="10">
    <source>
        <dbReference type="EMBL" id="CBN77731.1"/>
    </source>
</evidence>
<evidence type="ECO:0000259" key="8">
    <source>
        <dbReference type="Pfam" id="PF16573"/>
    </source>
</evidence>
<dbReference type="EMBL" id="FN649741">
    <property type="protein sequence ID" value="CBN77731.1"/>
    <property type="molecule type" value="Genomic_DNA"/>
</dbReference>
<dbReference type="InterPro" id="IPR028606">
    <property type="entry name" value="Clp1"/>
</dbReference>
<dbReference type="GO" id="GO:0006388">
    <property type="term" value="P:tRNA splicing, via endonucleolytic cleavage and ligation"/>
    <property type="evidence" value="ECO:0007669"/>
    <property type="project" value="TreeGrafter"/>
</dbReference>
<dbReference type="GO" id="GO:0051731">
    <property type="term" value="F:polynucleotide 5'-hydroxyl-kinase activity"/>
    <property type="evidence" value="ECO:0007669"/>
    <property type="project" value="InterPro"/>
</dbReference>
<dbReference type="STRING" id="2880.D8LR58"/>
<dbReference type="eggNOG" id="KOG2749">
    <property type="taxonomic scope" value="Eukaryota"/>
</dbReference>
<feature type="domain" description="Clp1 P-loop" evidence="9">
    <location>
        <begin position="124"/>
        <end position="311"/>
    </location>
</feature>
<keyword evidence="3 6" id="KW-0547">Nucleotide-binding</keyword>
<evidence type="ECO:0000256" key="3">
    <source>
        <dbReference type="ARBA" id="ARBA00022741"/>
    </source>
</evidence>
<feature type="domain" description="Clp1 C-terminal" evidence="7">
    <location>
        <begin position="327"/>
        <end position="460"/>
    </location>
</feature>
<name>D8LR58_ECTSI</name>
<keyword evidence="11" id="KW-1185">Reference proteome</keyword>
<dbReference type="EMBL" id="FN648841">
    <property type="protein sequence ID" value="CBN77731.1"/>
    <property type="molecule type" value="Genomic_DNA"/>
</dbReference>
<dbReference type="Gene3D" id="2.60.120.1030">
    <property type="entry name" value="Clp1, DNA binding domain"/>
    <property type="match status" value="1"/>
</dbReference>
<dbReference type="OMA" id="VQYVNCH"/>
<sequence>MASAAAKVETRTWVLQAETELRFDVSAEHTLTVVLRENTAEMFGIELAAEYEYKFSSTKAAVFTWYGCTIETTGWVSSIYVAQETPMKSYVNTHAQLEARRDKALQALQAGRTNITGPRVMVVGEADSGKSTLANILAAYAVRLGRCPTFVDLDVGQGMITVPGGIAAAALDSNSMSVEEGFSLTAPLVLFYGHTSLQENPELFKKLVGRMAECLKRRVANDIDASASGAIFNTCGWVEGLGLELLAHAITVLDIDVVLVMKHDRLYADMVATLPRSVAVINLPRSGGVALRSSQYRRASRDRRCREYFYGGGGGAAAAAAGGAPALSPAALHLDFNDVSIFRVGGQTVSDAMLPVGHSDSSLGPLQVNPFYPSSDLLHTVLAVCHPVLRQDGTMLGGASGLEGDRDSAEAAQELLNSNAAGFVYVTEVDMDKRRLAVLSPCPGSLPSRFLIAGTVKWQE</sequence>
<dbReference type="InParanoid" id="D8LR58"/>
<evidence type="ECO:0000313" key="11">
    <source>
        <dbReference type="Proteomes" id="UP000002630"/>
    </source>
</evidence>
<evidence type="ECO:0000259" key="7">
    <source>
        <dbReference type="Pfam" id="PF06807"/>
    </source>
</evidence>
<keyword evidence="2 6" id="KW-0507">mRNA processing</keyword>
<evidence type="ECO:0000256" key="6">
    <source>
        <dbReference type="HAMAP-Rule" id="MF_03035"/>
    </source>
</evidence>
<dbReference type="Proteomes" id="UP000002630">
    <property type="component" value="Linkage Group LG16"/>
</dbReference>
<comment type="similarity">
    <text evidence="6">Belongs to the Clp1 family. Clp1 subfamily.</text>
</comment>
<comment type="function">
    <text evidence="6">Required for endonucleolytic cleavage during polyadenylation-dependent pre-mRNA 3'-end formation.</text>
</comment>
<dbReference type="Pfam" id="PF16575">
    <property type="entry name" value="CLP1_P"/>
    <property type="match status" value="1"/>
</dbReference>
<accession>D8LR58</accession>
<evidence type="ECO:0000256" key="5">
    <source>
        <dbReference type="ARBA" id="ARBA00023242"/>
    </source>
</evidence>
<evidence type="ECO:0000259" key="9">
    <source>
        <dbReference type="Pfam" id="PF16575"/>
    </source>
</evidence>
<feature type="binding site" evidence="6">
    <location>
        <begin position="127"/>
        <end position="132"/>
    </location>
    <ligand>
        <name>ATP</name>
        <dbReference type="ChEBI" id="CHEBI:30616"/>
    </ligand>
</feature>
<dbReference type="HAMAP" id="MF_03035">
    <property type="entry name" value="Clp1"/>
    <property type="match status" value="1"/>
</dbReference>
<dbReference type="PANTHER" id="PTHR12755:SF6">
    <property type="entry name" value="POLYRIBONUCLEOTIDE 5'-HYDROXYL-KINASE CLP1"/>
    <property type="match status" value="1"/>
</dbReference>
<dbReference type="PANTHER" id="PTHR12755">
    <property type="entry name" value="CLEAVAGE/POLYADENYLATION FACTOR IA SUBUNIT CLP1P"/>
    <property type="match status" value="1"/>
</dbReference>
<dbReference type="InterPro" id="IPR038238">
    <property type="entry name" value="Clp1_C_sf"/>
</dbReference>
<feature type="binding site" evidence="6">
    <location>
        <position position="20"/>
    </location>
    <ligand>
        <name>ATP</name>
        <dbReference type="ChEBI" id="CHEBI:30616"/>
    </ligand>
</feature>
<dbReference type="OrthoDB" id="258143at2759"/>
<dbReference type="FunFam" id="2.60.120.1030:FF:000001">
    <property type="entry name" value="Protein CLP1 homolog 5"/>
    <property type="match status" value="1"/>
</dbReference>
<gene>
    <name evidence="10" type="ORF">Esi_0062_0095</name>
</gene>
<dbReference type="AlphaFoldDB" id="D8LR58"/>
<dbReference type="GO" id="GO:0031124">
    <property type="term" value="P:mRNA 3'-end processing"/>
    <property type="evidence" value="ECO:0007669"/>
    <property type="project" value="UniProtKB-UniRule"/>
</dbReference>
<dbReference type="InterPro" id="IPR032319">
    <property type="entry name" value="CLP1_P"/>
</dbReference>
<keyword evidence="4 6" id="KW-0067">ATP-binding</keyword>
<dbReference type="Gene3D" id="3.40.50.300">
    <property type="entry name" value="P-loop containing nucleotide triphosphate hydrolases"/>
    <property type="match status" value="1"/>
</dbReference>
<evidence type="ECO:0000256" key="2">
    <source>
        <dbReference type="ARBA" id="ARBA00022664"/>
    </source>
</evidence>
<dbReference type="InterPro" id="IPR038239">
    <property type="entry name" value="Clp1_N_sf"/>
</dbReference>
<dbReference type="GO" id="GO:0005524">
    <property type="term" value="F:ATP binding"/>
    <property type="evidence" value="ECO:0007669"/>
    <property type="project" value="UniProtKB-UniRule"/>
</dbReference>
<reference evidence="10 11" key="1">
    <citation type="journal article" date="2010" name="Nature">
        <title>The Ectocarpus genome and the independent evolution of multicellularity in brown algae.</title>
        <authorList>
            <person name="Cock J.M."/>
            <person name="Sterck L."/>
            <person name="Rouze P."/>
            <person name="Scornet D."/>
            <person name="Allen A.E."/>
            <person name="Amoutzias G."/>
            <person name="Anthouard V."/>
            <person name="Artiguenave F."/>
            <person name="Aury J.M."/>
            <person name="Badger J.H."/>
            <person name="Beszteri B."/>
            <person name="Billiau K."/>
            <person name="Bonnet E."/>
            <person name="Bothwell J.H."/>
            <person name="Bowler C."/>
            <person name="Boyen C."/>
            <person name="Brownlee C."/>
            <person name="Carrano C.J."/>
            <person name="Charrier B."/>
            <person name="Cho G.Y."/>
            <person name="Coelho S.M."/>
            <person name="Collen J."/>
            <person name="Corre E."/>
            <person name="Da Silva C."/>
            <person name="Delage L."/>
            <person name="Delaroque N."/>
            <person name="Dittami S.M."/>
            <person name="Doulbeau S."/>
            <person name="Elias M."/>
            <person name="Farnham G."/>
            <person name="Gachon C.M."/>
            <person name="Gschloessl B."/>
            <person name="Heesch S."/>
            <person name="Jabbari K."/>
            <person name="Jubin C."/>
            <person name="Kawai H."/>
            <person name="Kimura K."/>
            <person name="Kloareg B."/>
            <person name="Kupper F.C."/>
            <person name="Lang D."/>
            <person name="Le Bail A."/>
            <person name="Leblanc C."/>
            <person name="Lerouge P."/>
            <person name="Lohr M."/>
            <person name="Lopez P.J."/>
            <person name="Martens C."/>
            <person name="Maumus F."/>
            <person name="Michel G."/>
            <person name="Miranda-Saavedra D."/>
            <person name="Morales J."/>
            <person name="Moreau H."/>
            <person name="Motomura T."/>
            <person name="Nagasato C."/>
            <person name="Napoli C.A."/>
            <person name="Nelson D.R."/>
            <person name="Nyvall-Collen P."/>
            <person name="Peters A.F."/>
            <person name="Pommier C."/>
            <person name="Potin P."/>
            <person name="Poulain J."/>
            <person name="Quesneville H."/>
            <person name="Read B."/>
            <person name="Rensing S.A."/>
            <person name="Ritter A."/>
            <person name="Rousvoal S."/>
            <person name="Samanta M."/>
            <person name="Samson G."/>
            <person name="Schroeder D.C."/>
            <person name="Segurens B."/>
            <person name="Strittmatter M."/>
            <person name="Tonon T."/>
            <person name="Tregear J.W."/>
            <person name="Valentin K."/>
            <person name="von Dassow P."/>
            <person name="Yamagishi T."/>
            <person name="Van de Peer Y."/>
            <person name="Wincker P."/>
        </authorList>
    </citation>
    <scope>NUCLEOTIDE SEQUENCE [LARGE SCALE GENOMIC DNA]</scope>
    <source>
        <strain evidence="11">Ec32 / CCAP1310/4</strain>
    </source>
</reference>
<dbReference type="InterPro" id="IPR032324">
    <property type="entry name" value="Clp1_N"/>
</dbReference>
<feature type="domain" description="Clp1 N-terminal" evidence="8">
    <location>
        <begin position="15"/>
        <end position="104"/>
    </location>
</feature>
<organism evidence="10 11">
    <name type="scientific">Ectocarpus siliculosus</name>
    <name type="common">Brown alga</name>
    <name type="synonym">Conferva siliculosa</name>
    <dbReference type="NCBI Taxonomy" id="2880"/>
    <lineage>
        <taxon>Eukaryota</taxon>
        <taxon>Sar</taxon>
        <taxon>Stramenopiles</taxon>
        <taxon>Ochrophyta</taxon>
        <taxon>PX clade</taxon>
        <taxon>Phaeophyceae</taxon>
        <taxon>Ectocarpales</taxon>
        <taxon>Ectocarpaceae</taxon>
        <taxon>Ectocarpus</taxon>
    </lineage>
</organism>
<proteinExistence type="inferred from homology"/>